<gene>
    <name evidence="13" type="primary">MIH1</name>
    <name evidence="13" type="ORF">IWQ62_004308</name>
</gene>
<keyword evidence="4 10" id="KW-0498">Mitosis</keyword>
<evidence type="ECO:0000256" key="7">
    <source>
        <dbReference type="ARBA" id="ARBA00023306"/>
    </source>
</evidence>
<dbReference type="PROSITE" id="PS50206">
    <property type="entry name" value="RHODANESE_3"/>
    <property type="match status" value="1"/>
</dbReference>
<dbReference type="EMBL" id="JANBPY010001394">
    <property type="protein sequence ID" value="KAJ1960226.1"/>
    <property type="molecule type" value="Genomic_DNA"/>
</dbReference>
<evidence type="ECO:0000256" key="1">
    <source>
        <dbReference type="ARBA" id="ARBA00011065"/>
    </source>
</evidence>
<feature type="compositionally biased region" description="Basic and acidic residues" evidence="11">
    <location>
        <begin position="69"/>
        <end position="81"/>
    </location>
</feature>
<dbReference type="OrthoDB" id="26523at2759"/>
<dbReference type="PANTHER" id="PTHR10828">
    <property type="entry name" value="M-PHASE INDUCER PHOSPHATASE DUAL SPECIFICITY PHOSPHATASE CDC25"/>
    <property type="match status" value="1"/>
</dbReference>
<dbReference type="EC" id="3.1.3.48" evidence="2 10"/>
<dbReference type="InterPro" id="IPR000751">
    <property type="entry name" value="MPI_Phosphatase"/>
</dbReference>
<comment type="catalytic activity">
    <reaction evidence="8 10">
        <text>O-phospho-L-tyrosyl-[protein] + H2O = L-tyrosyl-[protein] + phosphate</text>
        <dbReference type="Rhea" id="RHEA:10684"/>
        <dbReference type="Rhea" id="RHEA-COMP:10136"/>
        <dbReference type="Rhea" id="RHEA-COMP:20101"/>
        <dbReference type="ChEBI" id="CHEBI:15377"/>
        <dbReference type="ChEBI" id="CHEBI:43474"/>
        <dbReference type="ChEBI" id="CHEBI:46858"/>
        <dbReference type="ChEBI" id="CHEBI:61978"/>
        <dbReference type="EC" id="3.1.3.48"/>
    </reaction>
</comment>
<dbReference type="GO" id="GO:0000086">
    <property type="term" value="P:G2/M transition of mitotic cell cycle"/>
    <property type="evidence" value="ECO:0007669"/>
    <property type="project" value="TreeGrafter"/>
</dbReference>
<dbReference type="InterPro" id="IPR001763">
    <property type="entry name" value="Rhodanese-like_dom"/>
</dbReference>
<dbReference type="FunFam" id="3.40.250.10:FF:000021">
    <property type="entry name" value="M-phase inducer phosphatase cdc-25.2"/>
    <property type="match status" value="1"/>
</dbReference>
<dbReference type="Gene3D" id="3.40.250.10">
    <property type="entry name" value="Rhodanese-like domain"/>
    <property type="match status" value="1"/>
</dbReference>
<comment type="caution">
    <text evidence="13">The sequence shown here is derived from an EMBL/GenBank/DDBJ whole genome shotgun (WGS) entry which is preliminary data.</text>
</comment>
<evidence type="ECO:0000256" key="6">
    <source>
        <dbReference type="ARBA" id="ARBA00022912"/>
    </source>
</evidence>
<evidence type="ECO:0000256" key="11">
    <source>
        <dbReference type="SAM" id="MobiDB-lite"/>
    </source>
</evidence>
<reference evidence="13" key="1">
    <citation type="submission" date="2022-07" db="EMBL/GenBank/DDBJ databases">
        <title>Phylogenomic reconstructions and comparative analyses of Kickxellomycotina fungi.</title>
        <authorList>
            <person name="Reynolds N.K."/>
            <person name="Stajich J.E."/>
            <person name="Barry K."/>
            <person name="Grigoriev I.V."/>
            <person name="Crous P."/>
            <person name="Smith M.E."/>
        </authorList>
    </citation>
    <scope>NUCLEOTIDE SEQUENCE</scope>
    <source>
        <strain evidence="13">RSA 1196</strain>
    </source>
</reference>
<dbReference type="SUPFAM" id="SSF52821">
    <property type="entry name" value="Rhodanese/Cell cycle control phosphatase"/>
    <property type="match status" value="1"/>
</dbReference>
<dbReference type="GO" id="GO:0051301">
    <property type="term" value="P:cell division"/>
    <property type="evidence" value="ECO:0007669"/>
    <property type="project" value="UniProtKB-UniRule"/>
</dbReference>
<dbReference type="AlphaFoldDB" id="A0A9W8E5Q9"/>
<keyword evidence="3 10" id="KW-0132">Cell division</keyword>
<dbReference type="PRINTS" id="PR00716">
    <property type="entry name" value="MPIPHPHTASE"/>
</dbReference>
<evidence type="ECO:0000313" key="13">
    <source>
        <dbReference type="EMBL" id="KAJ1960226.1"/>
    </source>
</evidence>
<evidence type="ECO:0000313" key="14">
    <source>
        <dbReference type="Proteomes" id="UP001150925"/>
    </source>
</evidence>
<evidence type="ECO:0000256" key="4">
    <source>
        <dbReference type="ARBA" id="ARBA00022776"/>
    </source>
</evidence>
<feature type="domain" description="Rhodanese" evidence="12">
    <location>
        <begin position="127"/>
        <end position="232"/>
    </location>
</feature>
<keyword evidence="7 10" id="KW-0131">Cell cycle</keyword>
<dbReference type="GO" id="GO:0010971">
    <property type="term" value="P:positive regulation of G2/M transition of mitotic cell cycle"/>
    <property type="evidence" value="ECO:0007669"/>
    <property type="project" value="TreeGrafter"/>
</dbReference>
<feature type="compositionally biased region" description="Low complexity" evidence="11">
    <location>
        <begin position="7"/>
        <end position="20"/>
    </location>
</feature>
<evidence type="ECO:0000256" key="8">
    <source>
        <dbReference type="ARBA" id="ARBA00051722"/>
    </source>
</evidence>
<name>A0A9W8E5Q9_9FUNG</name>
<accession>A0A9W8E5Q9</accession>
<dbReference type="GO" id="GO:0005634">
    <property type="term" value="C:nucleus"/>
    <property type="evidence" value="ECO:0007669"/>
    <property type="project" value="TreeGrafter"/>
</dbReference>
<dbReference type="CDD" id="cd01530">
    <property type="entry name" value="Cdc25"/>
    <property type="match status" value="1"/>
</dbReference>
<evidence type="ECO:0000256" key="5">
    <source>
        <dbReference type="ARBA" id="ARBA00022801"/>
    </source>
</evidence>
<evidence type="ECO:0000256" key="10">
    <source>
        <dbReference type="RuleBase" id="RU368028"/>
    </source>
</evidence>
<keyword evidence="5 10" id="KW-0378">Hydrolase</keyword>
<evidence type="ECO:0000256" key="3">
    <source>
        <dbReference type="ARBA" id="ARBA00022618"/>
    </source>
</evidence>
<dbReference type="SMART" id="SM00450">
    <property type="entry name" value="RHOD"/>
    <property type="match status" value="1"/>
</dbReference>
<feature type="non-terminal residue" evidence="13">
    <location>
        <position position="1"/>
    </location>
</feature>
<feature type="region of interest" description="Disordered" evidence="11">
    <location>
        <begin position="1"/>
        <end position="88"/>
    </location>
</feature>
<proteinExistence type="inferred from homology"/>
<comment type="function">
    <text evidence="10">Tyrosine protein phosphatase which functions as a dosage-dependent inducer of mitotic progression.</text>
</comment>
<comment type="similarity">
    <text evidence="1 10">Belongs to the MPI phosphatase family.</text>
</comment>
<sequence length="313" mass="35319">LSQPAPSLGLHGSNGLGSPLYGQQPKHRTQSYSEPLEEAELASPVSPCHPVTHVKRTRSFSQASVGVPSKEEENPSERMARGDTGMSSVGDNTGCQILPCLSTSRDPLKRITVDTMVQVMHGVYRDQYDELLIVDCRFPYEYEGGHIQGAINLSTPEEVQAYFLNQPVTNKRRLLIFHCEYSLHRAPNMAMTLRKQDRQVNAMAYPFLYYPEMYILQGGFRNFFYANKSLCYPQQYVEMNDVRFRDDCRSRMATFKRGFKRSKSYTEGFPAMLQGGHTQLDNGRTLGPMAGGSPNALESGTASYAMRRCESWH</sequence>
<dbReference type="GO" id="GO:0110032">
    <property type="term" value="P:positive regulation of G2/MI transition of meiotic cell cycle"/>
    <property type="evidence" value="ECO:0007669"/>
    <property type="project" value="TreeGrafter"/>
</dbReference>
<dbReference type="GO" id="GO:0005737">
    <property type="term" value="C:cytoplasm"/>
    <property type="evidence" value="ECO:0007669"/>
    <property type="project" value="TreeGrafter"/>
</dbReference>
<organism evidence="13 14">
    <name type="scientific">Dispira parvispora</name>
    <dbReference type="NCBI Taxonomy" id="1520584"/>
    <lineage>
        <taxon>Eukaryota</taxon>
        <taxon>Fungi</taxon>
        <taxon>Fungi incertae sedis</taxon>
        <taxon>Zoopagomycota</taxon>
        <taxon>Kickxellomycotina</taxon>
        <taxon>Dimargaritomycetes</taxon>
        <taxon>Dimargaritales</taxon>
        <taxon>Dimargaritaceae</taxon>
        <taxon>Dispira</taxon>
    </lineage>
</organism>
<protein>
    <recommendedName>
        <fullName evidence="9 10">M-phase inducer phosphatase</fullName>
        <ecNumber evidence="2 10">3.1.3.48</ecNumber>
    </recommendedName>
</protein>
<evidence type="ECO:0000259" key="12">
    <source>
        <dbReference type="PROSITE" id="PS50206"/>
    </source>
</evidence>
<evidence type="ECO:0000256" key="9">
    <source>
        <dbReference type="ARBA" id="ARBA00067190"/>
    </source>
</evidence>
<keyword evidence="14" id="KW-1185">Reference proteome</keyword>
<dbReference type="Pfam" id="PF00581">
    <property type="entry name" value="Rhodanese"/>
    <property type="match status" value="1"/>
</dbReference>
<dbReference type="Proteomes" id="UP001150925">
    <property type="component" value="Unassembled WGS sequence"/>
</dbReference>
<dbReference type="GO" id="GO:0004725">
    <property type="term" value="F:protein tyrosine phosphatase activity"/>
    <property type="evidence" value="ECO:0007669"/>
    <property type="project" value="UniProtKB-UniRule"/>
</dbReference>
<evidence type="ECO:0000256" key="2">
    <source>
        <dbReference type="ARBA" id="ARBA00013064"/>
    </source>
</evidence>
<keyword evidence="6 10" id="KW-0904">Protein phosphatase</keyword>
<dbReference type="PANTHER" id="PTHR10828:SF17">
    <property type="entry name" value="PROTEIN-TYROSINE-PHOSPHATASE"/>
    <property type="match status" value="1"/>
</dbReference>
<dbReference type="InterPro" id="IPR036873">
    <property type="entry name" value="Rhodanese-like_dom_sf"/>
</dbReference>